<reference evidence="3 4" key="1">
    <citation type="journal article" date="2016" name="Mol. Biol. Evol.">
        <title>Comparative Genomics of Early-Diverging Mushroom-Forming Fungi Provides Insights into the Origins of Lignocellulose Decay Capabilities.</title>
        <authorList>
            <person name="Nagy L.G."/>
            <person name="Riley R."/>
            <person name="Tritt A."/>
            <person name="Adam C."/>
            <person name="Daum C."/>
            <person name="Floudas D."/>
            <person name="Sun H."/>
            <person name="Yadav J.S."/>
            <person name="Pangilinan J."/>
            <person name="Larsson K.H."/>
            <person name="Matsuura K."/>
            <person name="Barry K."/>
            <person name="Labutti K."/>
            <person name="Kuo R."/>
            <person name="Ohm R.A."/>
            <person name="Bhattacharya S.S."/>
            <person name="Shirouzu T."/>
            <person name="Yoshinaga Y."/>
            <person name="Martin F.M."/>
            <person name="Grigoriev I.V."/>
            <person name="Hibbett D.S."/>
        </authorList>
    </citation>
    <scope>NUCLEOTIDE SEQUENCE [LARGE SCALE GENOMIC DNA]</scope>
    <source>
        <strain evidence="3 4">93-53</strain>
    </source>
</reference>
<dbReference type="Proteomes" id="UP000076871">
    <property type="component" value="Unassembled WGS sequence"/>
</dbReference>
<dbReference type="InParanoid" id="A0A165FFH7"/>
<accession>A0A165FFH7</accession>
<dbReference type="GeneID" id="63829286"/>
<evidence type="ECO:0000256" key="1">
    <source>
        <dbReference type="SAM" id="Coils"/>
    </source>
</evidence>
<dbReference type="OrthoDB" id="3269403at2759"/>
<feature type="region of interest" description="Disordered" evidence="2">
    <location>
        <begin position="108"/>
        <end position="129"/>
    </location>
</feature>
<evidence type="ECO:0000313" key="4">
    <source>
        <dbReference type="Proteomes" id="UP000076871"/>
    </source>
</evidence>
<gene>
    <name evidence="3" type="ORF">LAESUDRAFT_757073</name>
</gene>
<dbReference type="AlphaFoldDB" id="A0A165FFH7"/>
<dbReference type="RefSeq" id="XP_040766631.1">
    <property type="nucleotide sequence ID" value="XM_040912258.1"/>
</dbReference>
<organism evidence="3 4">
    <name type="scientific">Laetiporus sulphureus 93-53</name>
    <dbReference type="NCBI Taxonomy" id="1314785"/>
    <lineage>
        <taxon>Eukaryota</taxon>
        <taxon>Fungi</taxon>
        <taxon>Dikarya</taxon>
        <taxon>Basidiomycota</taxon>
        <taxon>Agaricomycotina</taxon>
        <taxon>Agaricomycetes</taxon>
        <taxon>Polyporales</taxon>
        <taxon>Laetiporus</taxon>
    </lineage>
</organism>
<protein>
    <submittedName>
        <fullName evidence="3">Uncharacterized protein</fullName>
    </submittedName>
</protein>
<dbReference type="EMBL" id="KV427613">
    <property type="protein sequence ID" value="KZT08891.1"/>
    <property type="molecule type" value="Genomic_DNA"/>
</dbReference>
<keyword evidence="1" id="KW-0175">Coiled coil</keyword>
<keyword evidence="4" id="KW-1185">Reference proteome</keyword>
<proteinExistence type="predicted"/>
<evidence type="ECO:0000313" key="3">
    <source>
        <dbReference type="EMBL" id="KZT08891.1"/>
    </source>
</evidence>
<feature type="coiled-coil region" evidence="1">
    <location>
        <begin position="23"/>
        <end position="50"/>
    </location>
</feature>
<name>A0A165FFH7_9APHY</name>
<evidence type="ECO:0000256" key="2">
    <source>
        <dbReference type="SAM" id="MobiDB-lite"/>
    </source>
</evidence>
<sequence>MAAVHADKGMEIWTELHDSLQEVHRLQLDLREKDDAIMELTAKIETIQEDSCRERDRLAADHEREMLALEAKINADMQALKLSLSQQVPPPLPLPSMMRQPTPFLQASDCMQSLSPSPQQYPLPPKNPSSVHNPLPLCTSSSMVASISINAPILLPPLGKTAERQRARNKVEANQVEADRRRFKASGDRPFHLSEVQWIFAEYFDASEDEDFISSHVAMPVDVVKSYLQGFGSGPNTQDLHFTTESPYNNSWNHTICSHLASILCERQMKELWHLTAKGGQLVATASVAYWENAFLEKFKCIHSGWLNVWPLVMQDHVMGQARQESRTEADQR</sequence>